<dbReference type="AlphaFoldDB" id="A0A4R6PRT0"/>
<evidence type="ECO:0000313" key="2">
    <source>
        <dbReference type="Proteomes" id="UP000295531"/>
    </source>
</evidence>
<organism evidence="1 2">
    <name type="scientific">Idiomarina aquatica</name>
    <dbReference type="NCBI Taxonomy" id="1327752"/>
    <lineage>
        <taxon>Bacteria</taxon>
        <taxon>Pseudomonadati</taxon>
        <taxon>Pseudomonadota</taxon>
        <taxon>Gammaproteobacteria</taxon>
        <taxon>Alteromonadales</taxon>
        <taxon>Idiomarinaceae</taxon>
        <taxon>Idiomarina</taxon>
    </lineage>
</organism>
<reference evidence="1 2" key="1">
    <citation type="submission" date="2019-03" db="EMBL/GenBank/DDBJ databases">
        <title>Freshwater and sediment microbial communities from various areas in North America, analyzing microbe dynamics in response to fracking.</title>
        <authorList>
            <person name="Lamendella R."/>
        </authorList>
    </citation>
    <scope>NUCLEOTIDE SEQUENCE [LARGE SCALE GENOMIC DNA]</scope>
    <source>
        <strain evidence="1 2">18_TX</strain>
    </source>
</reference>
<name>A0A4R6PRT0_9GAMM</name>
<proteinExistence type="predicted"/>
<evidence type="ECO:0000313" key="1">
    <source>
        <dbReference type="EMBL" id="TDP40654.1"/>
    </source>
</evidence>
<dbReference type="RefSeq" id="WP_133538327.1">
    <property type="nucleotide sequence ID" value="NZ_SNXI01000001.1"/>
</dbReference>
<dbReference type="OrthoDB" id="9759996at2"/>
<accession>A0A4R6PRT0</accession>
<gene>
    <name evidence="1" type="ORF">DEU29_101203</name>
</gene>
<dbReference type="EMBL" id="SNXI01000001">
    <property type="protein sequence ID" value="TDP40654.1"/>
    <property type="molecule type" value="Genomic_DNA"/>
</dbReference>
<protein>
    <submittedName>
        <fullName evidence="1">Dicarboxylate transport</fullName>
    </submittedName>
</protein>
<dbReference type="Pfam" id="PF11739">
    <property type="entry name" value="YdbH-like"/>
    <property type="match status" value="1"/>
</dbReference>
<dbReference type="InterPro" id="IPR021730">
    <property type="entry name" value="YdbH"/>
</dbReference>
<sequence>MHRWRHIWRPLTDIGSALLTLSMFILLALWLAPTFADKWLANNGVTDWHIKVGHISAEQLLIDELQLTYQQDATSSNTSDTHELTISDIANYKLPSWLPSQIVINQFEVTLNNIDGVEQIVGGLRIDTREPAVTVSLKRPANATLEVSRKAESISAKLSHAITNAQLNYDSVTGDFDLNASVLLSKEHVNRWSKGYVSHSLSVLASVNGSLPAKTPVDDPRALLRQVNADTKIQLDEPLSIKHPKLAAAVMGSATFAVDSGILNHYRLDLSGLLTPTQDIPMELGDINWQLQSSDRLAVDILMPSKALQKTRWPLVVNVNAGENSDDIDKLSVKVDGSVRQQAGHFLAAEFPNTDIRYDRIQLPQFSEKQPKITAKEGYFNADIAFYGGTAELKLNNEFSSHLTTQMVSFDAYIGNFNAIIDTSKPLSSNIDFSLNIRELSANKRLFADIDNIYHPVLSQQVSYNDWHATIDGDILFGDGISVSHNTQIDENLQLSSTISANVESLAASSTQRRLKPILSQFAPLLTLSNGNIQSQAVMHADLKTSDWGVTDGKLTIKDVDGIYDTLAIADLDIDANFSLTPANLSLTQASLELGSIQQGFSVGPMGANFTAQIPLDNIAGSQVTLQQHRIRAFGGNVTLPNQSYQLSQDLPIPIVFERLNLGELMRQYPTDKIAIDGEVSGTIPLGWNSERLTVERGYVNAVAPGGKLQVDSSALRSAVGGNPSLQTLASVLENFYYQELASVIDYDENGDLTLGLELTGYNPAVENGRTVKLNITLQEDLPALIQGLQLSNSVSDVIRQRIQQRVN</sequence>
<comment type="caution">
    <text evidence="1">The sequence shown here is derived from an EMBL/GenBank/DDBJ whole genome shotgun (WGS) entry which is preliminary data.</text>
</comment>
<keyword evidence="2" id="KW-1185">Reference proteome</keyword>
<dbReference type="Proteomes" id="UP000295531">
    <property type="component" value="Unassembled WGS sequence"/>
</dbReference>